<dbReference type="PANTHER" id="PTHR30146:SF33">
    <property type="entry name" value="TRANSCRIPTIONAL REGULATOR"/>
    <property type="match status" value="1"/>
</dbReference>
<dbReference type="GO" id="GO:0000976">
    <property type="term" value="F:transcription cis-regulatory region binding"/>
    <property type="evidence" value="ECO:0007669"/>
    <property type="project" value="TreeGrafter"/>
</dbReference>
<dbReference type="InterPro" id="IPR010982">
    <property type="entry name" value="Lambda_DNA-bd_dom_sf"/>
</dbReference>
<dbReference type="SUPFAM" id="SSF47413">
    <property type="entry name" value="lambda repressor-like DNA-binding domains"/>
    <property type="match status" value="1"/>
</dbReference>
<evidence type="ECO:0000256" key="1">
    <source>
        <dbReference type="ARBA" id="ARBA00023015"/>
    </source>
</evidence>
<dbReference type="Pfam" id="PF00356">
    <property type="entry name" value="LacI"/>
    <property type="match status" value="1"/>
</dbReference>
<dbReference type="AlphaFoldDB" id="A0A6I6G1Z4"/>
<dbReference type="PROSITE" id="PS50932">
    <property type="entry name" value="HTH_LACI_2"/>
    <property type="match status" value="1"/>
</dbReference>
<evidence type="ECO:0000313" key="7">
    <source>
        <dbReference type="Proteomes" id="UP000501338"/>
    </source>
</evidence>
<dbReference type="Gene3D" id="3.40.50.2300">
    <property type="match status" value="2"/>
</dbReference>
<dbReference type="Pfam" id="PF13377">
    <property type="entry name" value="Peripla_BP_3"/>
    <property type="match status" value="1"/>
</dbReference>
<dbReference type="PANTHER" id="PTHR30146">
    <property type="entry name" value="LACI-RELATED TRANSCRIPTIONAL REPRESSOR"/>
    <property type="match status" value="1"/>
</dbReference>
<dbReference type="InterPro" id="IPR000843">
    <property type="entry name" value="HTH_LacI"/>
</dbReference>
<dbReference type="CDD" id="cd01575">
    <property type="entry name" value="PBP1_GntR"/>
    <property type="match status" value="1"/>
</dbReference>
<sequence>MIKTRKRRNTGRVTLQDVAKHAGVGSMTVSRALRTPELVSDKLREKVNQAVEELGYIPNASAGALASAQSHIIAVLLPSFTDRASADFMQSLQQILNRHQYQILVGCYEHQPHKASDVINMLLQSNPAALVAFGSQLSPTHFLHISNANVPVVSVASQSDEQAAISIDCSYEQAAYDLTNHLVTQGKRCIGYIGALQGQRLHHQQITGWSRALLKNYLNAEQSVTTPDPASMAYGRQALTEILLRQPELDAVICSHESIALGMIFECQRRLIKIPQDLAIACLEGSENSDQISPSLTSIRFDYHKMGKEAGKHLIALLQRLRDEDDNAIFEDTVINYAYRFELGQSTP</sequence>
<dbReference type="Proteomes" id="UP000501338">
    <property type="component" value="Chromosome"/>
</dbReference>
<dbReference type="SMART" id="SM00354">
    <property type="entry name" value="HTH_LACI"/>
    <property type="match status" value="1"/>
</dbReference>
<protein>
    <submittedName>
        <fullName evidence="5">LacI family DNA-binding transcriptional regulator</fullName>
    </submittedName>
    <submittedName>
        <fullName evidence="6">Substrate-binding domain-containing protein</fullName>
    </submittedName>
</protein>
<reference evidence="5" key="2">
    <citation type="submission" date="2020-11" db="EMBL/GenBank/DDBJ databases">
        <title>Enhanced detection system for hospital associated transmission using whole genome sequencing surveillance.</title>
        <authorList>
            <person name="Harrison L.H."/>
            <person name="Van Tyne D."/>
            <person name="Marsh J.W."/>
            <person name="Griffith M.P."/>
            <person name="Snyder D.J."/>
            <person name="Cooper V.S."/>
            <person name="Mustapha M."/>
        </authorList>
    </citation>
    <scope>NUCLEOTIDE SEQUENCE</scope>
    <source>
        <strain evidence="5">PR00070</strain>
    </source>
</reference>
<evidence type="ECO:0000313" key="5">
    <source>
        <dbReference type="EMBL" id="MBG2913225.1"/>
    </source>
</evidence>
<dbReference type="RefSeq" id="WP_088495111.1">
    <property type="nucleotide sequence ID" value="NZ_CP045008.1"/>
</dbReference>
<organism evidence="5 8">
    <name type="scientific">Proteus terrae subsp. cibarius</name>
    <dbReference type="NCBI Taxonomy" id="626774"/>
    <lineage>
        <taxon>Bacteria</taxon>
        <taxon>Pseudomonadati</taxon>
        <taxon>Pseudomonadota</taxon>
        <taxon>Gammaproteobacteria</taxon>
        <taxon>Enterobacterales</taxon>
        <taxon>Morganellaceae</taxon>
        <taxon>Proteus</taxon>
    </lineage>
</organism>
<feature type="domain" description="HTH lacI-type" evidence="4">
    <location>
        <begin position="13"/>
        <end position="67"/>
    </location>
</feature>
<dbReference type="GeneID" id="57333498"/>
<name>A0A6I6G1Z4_9GAMM</name>
<dbReference type="PROSITE" id="PS00356">
    <property type="entry name" value="HTH_LACI_1"/>
    <property type="match status" value="1"/>
</dbReference>
<evidence type="ECO:0000256" key="3">
    <source>
        <dbReference type="ARBA" id="ARBA00023163"/>
    </source>
</evidence>
<evidence type="ECO:0000313" key="6">
    <source>
        <dbReference type="EMBL" id="QIF89213.1"/>
    </source>
</evidence>
<dbReference type="GO" id="GO:0003700">
    <property type="term" value="F:DNA-binding transcription factor activity"/>
    <property type="evidence" value="ECO:0007669"/>
    <property type="project" value="TreeGrafter"/>
</dbReference>
<dbReference type="EMBL" id="CP047340">
    <property type="protein sequence ID" value="QIF89213.1"/>
    <property type="molecule type" value="Genomic_DNA"/>
</dbReference>
<evidence type="ECO:0000313" key="8">
    <source>
        <dbReference type="Proteomes" id="UP000612266"/>
    </source>
</evidence>
<dbReference type="CDD" id="cd01392">
    <property type="entry name" value="HTH_LacI"/>
    <property type="match status" value="1"/>
</dbReference>
<reference evidence="6 7" key="1">
    <citation type="submission" date="2020-01" db="EMBL/GenBank/DDBJ databases">
        <title>The genomic epidemiology of tigecycline resistance gene tet(X) variants in a swine farm in China.</title>
        <authorList>
            <person name="Peng K."/>
            <person name="Li R."/>
        </authorList>
    </citation>
    <scope>NUCLEOTIDE SEQUENCE [LARGE SCALE GENOMIC DNA]</scope>
    <source>
        <strain evidence="6 7">ZF1</strain>
    </source>
</reference>
<dbReference type="EMBL" id="JADSJR010000002">
    <property type="protein sequence ID" value="MBG2913225.1"/>
    <property type="molecule type" value="Genomic_DNA"/>
</dbReference>
<dbReference type="Gene3D" id="1.10.260.40">
    <property type="entry name" value="lambda repressor-like DNA-binding domains"/>
    <property type="match status" value="1"/>
</dbReference>
<evidence type="ECO:0000256" key="2">
    <source>
        <dbReference type="ARBA" id="ARBA00023125"/>
    </source>
</evidence>
<gene>
    <name evidence="6" type="ORF">GTH23_03835</name>
    <name evidence="5" type="ORF">I4901_02440</name>
</gene>
<dbReference type="Proteomes" id="UP000612266">
    <property type="component" value="Unassembled WGS sequence"/>
</dbReference>
<keyword evidence="2 5" id="KW-0238">DNA-binding</keyword>
<keyword evidence="3" id="KW-0804">Transcription</keyword>
<keyword evidence="7" id="KW-1185">Reference proteome</keyword>
<dbReference type="SUPFAM" id="SSF53822">
    <property type="entry name" value="Periplasmic binding protein-like I"/>
    <property type="match status" value="1"/>
</dbReference>
<accession>A0A6I6G1Z4</accession>
<keyword evidence="1" id="KW-0805">Transcription regulation</keyword>
<evidence type="ECO:0000259" key="4">
    <source>
        <dbReference type="PROSITE" id="PS50932"/>
    </source>
</evidence>
<dbReference type="InterPro" id="IPR046335">
    <property type="entry name" value="LacI/GalR-like_sensor"/>
</dbReference>
<dbReference type="InterPro" id="IPR028082">
    <property type="entry name" value="Peripla_BP_I"/>
</dbReference>
<proteinExistence type="predicted"/>